<name>A0ABW2NM35_9BACL</name>
<dbReference type="SUPFAM" id="SSF55811">
    <property type="entry name" value="Nudix"/>
    <property type="match status" value="1"/>
</dbReference>
<reference evidence="3" key="1">
    <citation type="journal article" date="2019" name="Int. J. Syst. Evol. Microbiol.">
        <title>The Global Catalogue of Microorganisms (GCM) 10K type strain sequencing project: providing services to taxonomists for standard genome sequencing and annotation.</title>
        <authorList>
            <consortium name="The Broad Institute Genomics Platform"/>
            <consortium name="The Broad Institute Genome Sequencing Center for Infectious Disease"/>
            <person name="Wu L."/>
            <person name="Ma J."/>
        </authorList>
    </citation>
    <scope>NUCLEOTIDE SEQUENCE [LARGE SCALE GENOMIC DNA]</scope>
    <source>
        <strain evidence="3">NBRC 106396</strain>
    </source>
</reference>
<evidence type="ECO:0000313" key="3">
    <source>
        <dbReference type="Proteomes" id="UP001596549"/>
    </source>
</evidence>
<accession>A0ABW2NM35</accession>
<dbReference type="PROSITE" id="PS51462">
    <property type="entry name" value="NUDIX"/>
    <property type="match status" value="1"/>
</dbReference>
<organism evidence="2 3">
    <name type="scientific">Fictibacillus iocasae</name>
    <dbReference type="NCBI Taxonomy" id="2715437"/>
    <lineage>
        <taxon>Bacteria</taxon>
        <taxon>Bacillati</taxon>
        <taxon>Bacillota</taxon>
        <taxon>Bacilli</taxon>
        <taxon>Bacillales</taxon>
        <taxon>Fictibacillaceae</taxon>
        <taxon>Fictibacillus</taxon>
    </lineage>
</organism>
<sequence>MTSIRTAYAMKADQERLRIFDSNRIPVGTASRSEVHEKGYYHEAFHCWFVSKEDNEHHIYLQLRSKEKKDHPGLFDITAAGHLTAEETVADGVREIKEELGVDVPFDNLQPLGMIPYHYSNGGFIDNELAHVFLYQHRFGFHDFQLQTEETEGIVKTLLHDFSDLWNGHTKSISLTGVRLLTDGSVVPLQLRADSSLFVPHEISYYRAVLAAIQEKLAT</sequence>
<evidence type="ECO:0000259" key="1">
    <source>
        <dbReference type="PROSITE" id="PS51462"/>
    </source>
</evidence>
<dbReference type="InterPro" id="IPR000086">
    <property type="entry name" value="NUDIX_hydrolase_dom"/>
</dbReference>
<dbReference type="EMBL" id="JBHTCP010000002">
    <property type="protein sequence ID" value="MFC7370342.1"/>
    <property type="molecule type" value="Genomic_DNA"/>
</dbReference>
<dbReference type="PANTHER" id="PTHR10885">
    <property type="entry name" value="ISOPENTENYL-DIPHOSPHATE DELTA-ISOMERASE"/>
    <property type="match status" value="1"/>
</dbReference>
<comment type="caution">
    <text evidence="2">The sequence shown here is derived from an EMBL/GenBank/DDBJ whole genome shotgun (WGS) entry which is preliminary data.</text>
</comment>
<evidence type="ECO:0000313" key="2">
    <source>
        <dbReference type="EMBL" id="MFC7370342.1"/>
    </source>
</evidence>
<dbReference type="Pfam" id="PF00293">
    <property type="entry name" value="NUDIX"/>
    <property type="match status" value="1"/>
</dbReference>
<proteinExistence type="predicted"/>
<dbReference type="Gene3D" id="3.90.79.10">
    <property type="entry name" value="Nucleoside Triphosphate Pyrophosphohydrolase"/>
    <property type="match status" value="1"/>
</dbReference>
<feature type="domain" description="Nudix hydrolase" evidence="1">
    <location>
        <begin position="40"/>
        <end position="179"/>
    </location>
</feature>
<protein>
    <submittedName>
        <fullName evidence="2">NUDIX domain-containing protein</fullName>
    </submittedName>
</protein>
<gene>
    <name evidence="2" type="ORF">ACFQPF_01440</name>
</gene>
<dbReference type="InterPro" id="IPR015797">
    <property type="entry name" value="NUDIX_hydrolase-like_dom_sf"/>
</dbReference>
<keyword evidence="3" id="KW-1185">Reference proteome</keyword>
<dbReference type="RefSeq" id="WP_379745419.1">
    <property type="nucleotide sequence ID" value="NZ_JBHTCP010000002.1"/>
</dbReference>
<dbReference type="CDD" id="cd04692">
    <property type="entry name" value="NUDIX_Hydrolase"/>
    <property type="match status" value="1"/>
</dbReference>
<dbReference type="Proteomes" id="UP001596549">
    <property type="component" value="Unassembled WGS sequence"/>
</dbReference>
<dbReference type="PANTHER" id="PTHR10885:SF0">
    <property type="entry name" value="ISOPENTENYL-DIPHOSPHATE DELTA-ISOMERASE"/>
    <property type="match status" value="1"/>
</dbReference>